<evidence type="ECO:0000256" key="4">
    <source>
        <dbReference type="ARBA" id="ARBA00022475"/>
    </source>
</evidence>
<dbReference type="NCBIfam" id="TIGR01726">
    <property type="entry name" value="HEQRo_perm_3TM"/>
    <property type="match status" value="1"/>
</dbReference>
<dbReference type="InterPro" id="IPR035906">
    <property type="entry name" value="MetI-like_sf"/>
</dbReference>
<keyword evidence="12" id="KW-1185">Reference proteome</keyword>
<dbReference type="Pfam" id="PF00528">
    <property type="entry name" value="BPD_transp_1"/>
    <property type="match status" value="1"/>
</dbReference>
<dbReference type="EMBL" id="AHAM01000298">
    <property type="protein sequence ID" value="EHK52897.1"/>
    <property type="molecule type" value="Genomic_DNA"/>
</dbReference>
<evidence type="ECO:0000256" key="3">
    <source>
        <dbReference type="ARBA" id="ARBA00022448"/>
    </source>
</evidence>
<comment type="similarity">
    <text evidence="2">Belongs to the binding-protein-dependent transport system permease family. HisMQ subfamily.</text>
</comment>
<proteinExistence type="inferred from homology"/>
<evidence type="ECO:0000256" key="1">
    <source>
        <dbReference type="ARBA" id="ARBA00004429"/>
    </source>
</evidence>
<feature type="transmembrane region" description="Helical" evidence="9">
    <location>
        <begin position="20"/>
        <end position="42"/>
    </location>
</feature>
<keyword evidence="5" id="KW-0997">Cell inner membrane</keyword>
<dbReference type="Gene3D" id="1.10.3720.10">
    <property type="entry name" value="MetI-like"/>
    <property type="match status" value="1"/>
</dbReference>
<feature type="transmembrane region" description="Helical" evidence="9">
    <location>
        <begin position="162"/>
        <end position="185"/>
    </location>
</feature>
<dbReference type="CDD" id="cd06261">
    <property type="entry name" value="TM_PBP2"/>
    <property type="match status" value="1"/>
</dbReference>
<dbReference type="GO" id="GO:0022857">
    <property type="term" value="F:transmembrane transporter activity"/>
    <property type="evidence" value="ECO:0007669"/>
    <property type="project" value="InterPro"/>
</dbReference>
<dbReference type="Proteomes" id="UP000003250">
    <property type="component" value="Unassembled WGS sequence"/>
</dbReference>
<dbReference type="SUPFAM" id="SSF161098">
    <property type="entry name" value="MetI-like"/>
    <property type="match status" value="1"/>
</dbReference>
<feature type="domain" description="ABC transmembrane type-1" evidence="10">
    <location>
        <begin position="18"/>
        <end position="217"/>
    </location>
</feature>
<dbReference type="InterPro" id="IPR043429">
    <property type="entry name" value="ArtM/GltK/GlnP/TcyL/YhdX-like"/>
</dbReference>
<dbReference type="PANTHER" id="PTHR30614:SF10">
    <property type="entry name" value="ARGININE ABC TRANSPORTER PERMEASE PROTEIN ARTM"/>
    <property type="match status" value="1"/>
</dbReference>
<name>H0I298_9HYPH</name>
<gene>
    <name evidence="11" type="ORF">MAXJ12_32954</name>
</gene>
<dbReference type="InterPro" id="IPR010065">
    <property type="entry name" value="AA_ABC_transptr_permease_3TM"/>
</dbReference>
<reference evidence="11 12" key="1">
    <citation type="journal article" date="2012" name="J. Bacteriol.">
        <title>Draft Genome Sequence of Mesorhizobium alhagi CCNWXJ12-2T, a Novel Salt-Resistant Species Isolated from the Desert of Northwestern China.</title>
        <authorList>
            <person name="Zhou M."/>
            <person name="Chen W."/>
            <person name="Chen H."/>
            <person name="Wei G."/>
        </authorList>
    </citation>
    <scope>NUCLEOTIDE SEQUENCE [LARGE SCALE GENOMIC DNA]</scope>
    <source>
        <strain evidence="11 12">CCNWXJ12-2</strain>
    </source>
</reference>
<organism evidence="11 12">
    <name type="scientific">Mesorhizobium alhagi CCNWXJ12-2</name>
    <dbReference type="NCBI Taxonomy" id="1107882"/>
    <lineage>
        <taxon>Bacteria</taxon>
        <taxon>Pseudomonadati</taxon>
        <taxon>Pseudomonadota</taxon>
        <taxon>Alphaproteobacteria</taxon>
        <taxon>Hyphomicrobiales</taxon>
        <taxon>Phyllobacteriaceae</taxon>
        <taxon>Allomesorhizobium</taxon>
    </lineage>
</organism>
<dbReference type="PATRIC" id="fig|1107882.3.peg.6368"/>
<comment type="subcellular location">
    <subcellularLocation>
        <location evidence="1">Cell inner membrane</location>
        <topology evidence="1">Multi-pass membrane protein</topology>
    </subcellularLocation>
    <subcellularLocation>
        <location evidence="9">Cell membrane</location>
        <topology evidence="9">Multi-pass membrane protein</topology>
    </subcellularLocation>
</comment>
<protein>
    <submittedName>
        <fullName evidence="11">Octopine ABC transporter, permease</fullName>
    </submittedName>
</protein>
<evidence type="ECO:0000256" key="2">
    <source>
        <dbReference type="ARBA" id="ARBA00010072"/>
    </source>
</evidence>
<feature type="transmembrane region" description="Helical" evidence="9">
    <location>
        <begin position="54"/>
        <end position="77"/>
    </location>
</feature>
<dbReference type="PANTHER" id="PTHR30614">
    <property type="entry name" value="MEMBRANE COMPONENT OF AMINO ACID ABC TRANSPORTER"/>
    <property type="match status" value="1"/>
</dbReference>
<evidence type="ECO:0000256" key="6">
    <source>
        <dbReference type="ARBA" id="ARBA00022692"/>
    </source>
</evidence>
<keyword evidence="4" id="KW-1003">Cell membrane</keyword>
<evidence type="ECO:0000313" key="12">
    <source>
        <dbReference type="Proteomes" id="UP000003250"/>
    </source>
</evidence>
<accession>H0I298</accession>
<evidence type="ECO:0000256" key="7">
    <source>
        <dbReference type="ARBA" id="ARBA00022989"/>
    </source>
</evidence>
<dbReference type="AlphaFoldDB" id="H0I298"/>
<evidence type="ECO:0000256" key="5">
    <source>
        <dbReference type="ARBA" id="ARBA00022519"/>
    </source>
</evidence>
<evidence type="ECO:0000313" key="11">
    <source>
        <dbReference type="EMBL" id="EHK52897.1"/>
    </source>
</evidence>
<keyword evidence="6 9" id="KW-0812">Transmembrane</keyword>
<dbReference type="InterPro" id="IPR000515">
    <property type="entry name" value="MetI-like"/>
</dbReference>
<feature type="transmembrane region" description="Helical" evidence="9">
    <location>
        <begin position="197"/>
        <end position="219"/>
    </location>
</feature>
<dbReference type="GO" id="GO:0006865">
    <property type="term" value="P:amino acid transport"/>
    <property type="evidence" value="ECO:0007669"/>
    <property type="project" value="TreeGrafter"/>
</dbReference>
<keyword evidence="3 9" id="KW-0813">Transport</keyword>
<dbReference type="GO" id="GO:0043190">
    <property type="term" value="C:ATP-binding cassette (ABC) transporter complex"/>
    <property type="evidence" value="ECO:0007669"/>
    <property type="project" value="InterPro"/>
</dbReference>
<keyword evidence="7 9" id="KW-1133">Transmembrane helix</keyword>
<dbReference type="PROSITE" id="PS50928">
    <property type="entry name" value="ABC_TM1"/>
    <property type="match status" value="1"/>
</dbReference>
<sequence length="243" mass="26492">MIDFGFMWEALKILIAGLPLTLNLAAASILAGGLFGLLITIFAQTGGRPAMVIANGYVFVFRGSPLLVQIFLIYYGLGQFRAELQSIGLWQFVREPYWCAVLALSLNTAAYSSEIFRGAFQSVAAQQVEAARASGMSGPLLFRRIIFPIALRNALPAYGNEIILMIKATALASIITLMEVTGLASKLIAETFRAVEVFVVAGGIYLALNFVLTSILSWVEHRLTPHLRPRPDPLPAKDKPLHV</sequence>
<evidence type="ECO:0000256" key="8">
    <source>
        <dbReference type="ARBA" id="ARBA00023136"/>
    </source>
</evidence>
<keyword evidence="8 9" id="KW-0472">Membrane</keyword>
<evidence type="ECO:0000256" key="9">
    <source>
        <dbReference type="RuleBase" id="RU363032"/>
    </source>
</evidence>
<evidence type="ECO:0000259" key="10">
    <source>
        <dbReference type="PROSITE" id="PS50928"/>
    </source>
</evidence>